<dbReference type="InterPro" id="IPR007016">
    <property type="entry name" value="O-antigen_ligase-rel_domated"/>
</dbReference>
<feature type="transmembrane region" description="Helical" evidence="5">
    <location>
        <begin position="98"/>
        <end position="123"/>
    </location>
</feature>
<organism evidence="7 8">
    <name type="scientific">Candidatus Flavonifractor intestinipullorum</name>
    <dbReference type="NCBI Taxonomy" id="2838587"/>
    <lineage>
        <taxon>Bacteria</taxon>
        <taxon>Bacillati</taxon>
        <taxon>Bacillota</taxon>
        <taxon>Clostridia</taxon>
        <taxon>Eubacteriales</taxon>
        <taxon>Oscillospiraceae</taxon>
        <taxon>Flavonifractor</taxon>
    </lineage>
</organism>
<dbReference type="PANTHER" id="PTHR37422:SF13">
    <property type="entry name" value="LIPOPOLYSACCHARIDE BIOSYNTHESIS PROTEIN PA4999-RELATED"/>
    <property type="match status" value="1"/>
</dbReference>
<keyword evidence="4 5" id="KW-0472">Membrane</keyword>
<keyword evidence="3 5" id="KW-1133">Transmembrane helix</keyword>
<dbReference type="GO" id="GO:0016020">
    <property type="term" value="C:membrane"/>
    <property type="evidence" value="ECO:0007669"/>
    <property type="project" value="UniProtKB-SubCell"/>
</dbReference>
<evidence type="ECO:0000256" key="5">
    <source>
        <dbReference type="SAM" id="Phobius"/>
    </source>
</evidence>
<comment type="subcellular location">
    <subcellularLocation>
        <location evidence="1">Membrane</location>
        <topology evidence="1">Multi-pass membrane protein</topology>
    </subcellularLocation>
</comment>
<feature type="transmembrane region" description="Helical" evidence="5">
    <location>
        <begin position="215"/>
        <end position="235"/>
    </location>
</feature>
<dbReference type="PANTHER" id="PTHR37422">
    <property type="entry name" value="TEICHURONIC ACID BIOSYNTHESIS PROTEIN TUAE"/>
    <property type="match status" value="1"/>
</dbReference>
<evidence type="ECO:0000256" key="1">
    <source>
        <dbReference type="ARBA" id="ARBA00004141"/>
    </source>
</evidence>
<feature type="transmembrane region" description="Helical" evidence="5">
    <location>
        <begin position="267"/>
        <end position="285"/>
    </location>
</feature>
<reference evidence="7" key="1">
    <citation type="journal article" date="2021" name="PeerJ">
        <title>Extensive microbial diversity within the chicken gut microbiome revealed by metagenomics and culture.</title>
        <authorList>
            <person name="Gilroy R."/>
            <person name="Ravi A."/>
            <person name="Getino M."/>
            <person name="Pursley I."/>
            <person name="Horton D.L."/>
            <person name="Alikhan N.F."/>
            <person name="Baker D."/>
            <person name="Gharbi K."/>
            <person name="Hall N."/>
            <person name="Watson M."/>
            <person name="Adriaenssens E.M."/>
            <person name="Foster-Nyarko E."/>
            <person name="Jarju S."/>
            <person name="Secka A."/>
            <person name="Antonio M."/>
            <person name="Oren A."/>
            <person name="Chaudhuri R.R."/>
            <person name="La Ragione R."/>
            <person name="Hildebrand F."/>
            <person name="Pallen M.J."/>
        </authorList>
    </citation>
    <scope>NUCLEOTIDE SEQUENCE</scope>
    <source>
        <strain evidence="7">CHK189-11263</strain>
    </source>
</reference>
<protein>
    <submittedName>
        <fullName evidence="7">O-antigen ligase family protein</fullName>
    </submittedName>
</protein>
<evidence type="ECO:0000256" key="2">
    <source>
        <dbReference type="ARBA" id="ARBA00022692"/>
    </source>
</evidence>
<feature type="transmembrane region" description="Helical" evidence="5">
    <location>
        <begin position="186"/>
        <end position="203"/>
    </location>
</feature>
<reference evidence="7" key="2">
    <citation type="submission" date="2021-04" db="EMBL/GenBank/DDBJ databases">
        <authorList>
            <person name="Gilroy R."/>
        </authorList>
    </citation>
    <scope>NUCLEOTIDE SEQUENCE</scope>
    <source>
        <strain evidence="7">CHK189-11263</strain>
    </source>
</reference>
<keyword evidence="7" id="KW-0436">Ligase</keyword>
<feature type="transmembrane region" description="Helical" evidence="5">
    <location>
        <begin position="297"/>
        <end position="326"/>
    </location>
</feature>
<evidence type="ECO:0000256" key="4">
    <source>
        <dbReference type="ARBA" id="ARBA00023136"/>
    </source>
</evidence>
<dbReference type="EMBL" id="DWYC01000018">
    <property type="protein sequence ID" value="HJB56251.1"/>
    <property type="molecule type" value="Genomic_DNA"/>
</dbReference>
<feature type="transmembrane region" description="Helical" evidence="5">
    <location>
        <begin position="69"/>
        <end position="86"/>
    </location>
</feature>
<dbReference type="InterPro" id="IPR051533">
    <property type="entry name" value="WaaL-like"/>
</dbReference>
<dbReference type="GO" id="GO:0016874">
    <property type="term" value="F:ligase activity"/>
    <property type="evidence" value="ECO:0007669"/>
    <property type="project" value="UniProtKB-KW"/>
</dbReference>
<feature type="transmembrane region" description="Helical" evidence="5">
    <location>
        <begin position="161"/>
        <end position="180"/>
    </location>
</feature>
<feature type="domain" description="O-antigen ligase-related" evidence="6">
    <location>
        <begin position="297"/>
        <end position="434"/>
    </location>
</feature>
<evidence type="ECO:0000256" key="3">
    <source>
        <dbReference type="ARBA" id="ARBA00022989"/>
    </source>
</evidence>
<dbReference type="Pfam" id="PF04932">
    <property type="entry name" value="Wzy_C"/>
    <property type="match status" value="1"/>
</dbReference>
<accession>A0A9D2S503</accession>
<name>A0A9D2S503_9FIRM</name>
<keyword evidence="2 5" id="KW-0812">Transmembrane</keyword>
<feature type="transmembrane region" description="Helical" evidence="5">
    <location>
        <begin position="129"/>
        <end position="149"/>
    </location>
</feature>
<feature type="transmembrane region" description="Helical" evidence="5">
    <location>
        <begin position="459"/>
        <end position="481"/>
    </location>
</feature>
<feature type="transmembrane region" description="Helical" evidence="5">
    <location>
        <begin position="332"/>
        <end position="352"/>
    </location>
</feature>
<sequence length="511" mass="56801">MIIQHSVFLRFFARLWLVLSGAWEGSVLGSALDRMGLAVQRWLRGSGLFRFLWRPGALVRGWPESRVCLLFVAILNLPCALARWIYRVGKGVWDGSAVFRLVSSMGGATYVFLGLLMLVMLVAPHDYWNNLYGLIGAAAVCALFAVGSANHSHMRVEGERVGPYLVFFLLCVGGALVNSLSTSLSMRFFAFHLTSFLLVLLVVSAVRSVDDLRRVVALAVAGLAVASLYGCYQSYVGVEIVASQQDLTLNYGMPGRVYSFFDNPNNFAEILAMLLPLNLALLLICKTWRGRFWSLVSLALGVAAIGFTYGRASWIGLAVAILVFLALENWRLVPVMVLLGLCAIPFLPETIYNRILTIGNLKDSSTAYRFYIFDDTFTLLKDYWYRGVGLGSDVMKQVFMGYPSMPDGSFPIHTHNNYLQMWGETGIVGLLSYLGVIFYGLKTGVKAFYRNTDRQVRHLLAAAIGAFCGILVVSLAEYTWFYPRNMFTYWFLFGVILACVKLSRSGQKGNA</sequence>
<evidence type="ECO:0000313" key="8">
    <source>
        <dbReference type="Proteomes" id="UP000824208"/>
    </source>
</evidence>
<evidence type="ECO:0000313" key="7">
    <source>
        <dbReference type="EMBL" id="HJB56251.1"/>
    </source>
</evidence>
<feature type="transmembrane region" description="Helical" evidence="5">
    <location>
        <begin position="487"/>
        <end position="503"/>
    </location>
</feature>
<comment type="caution">
    <text evidence="7">The sequence shown here is derived from an EMBL/GenBank/DDBJ whole genome shotgun (WGS) entry which is preliminary data.</text>
</comment>
<proteinExistence type="predicted"/>
<dbReference type="AlphaFoldDB" id="A0A9D2S503"/>
<evidence type="ECO:0000259" key="6">
    <source>
        <dbReference type="Pfam" id="PF04932"/>
    </source>
</evidence>
<dbReference type="Proteomes" id="UP000824208">
    <property type="component" value="Unassembled WGS sequence"/>
</dbReference>
<gene>
    <name evidence="7" type="ORF">H9714_01725</name>
</gene>